<evidence type="ECO:0000313" key="11">
    <source>
        <dbReference type="Proteomes" id="UP000292110"/>
    </source>
</evidence>
<dbReference type="InterPro" id="IPR005190">
    <property type="entry name" value="GlnE_rpt_dom"/>
</dbReference>
<dbReference type="EMBL" id="SGIM01000010">
    <property type="protein sequence ID" value="RZF50795.1"/>
    <property type="molecule type" value="Genomic_DNA"/>
</dbReference>
<evidence type="ECO:0000256" key="5">
    <source>
        <dbReference type="ARBA" id="ARBA00022842"/>
    </source>
</evidence>
<evidence type="ECO:0000256" key="2">
    <source>
        <dbReference type="ARBA" id="ARBA00022695"/>
    </source>
</evidence>
<gene>
    <name evidence="7 10" type="primary">glnE</name>
    <name evidence="10" type="ORF">EXE30_12125</name>
</gene>
<feature type="region of interest" description="Adenylyl removase" evidence="7">
    <location>
        <begin position="1"/>
        <end position="413"/>
    </location>
</feature>
<dbReference type="Gene3D" id="3.30.460.10">
    <property type="entry name" value="Beta Polymerase, domain 2"/>
    <property type="match status" value="2"/>
</dbReference>
<evidence type="ECO:0000313" key="10">
    <source>
        <dbReference type="EMBL" id="RZF50795.1"/>
    </source>
</evidence>
<dbReference type="PANTHER" id="PTHR30621:SF0">
    <property type="entry name" value="BIFUNCTIONAL GLUTAMINE SYNTHETASE ADENYLYLTRANSFERASE_ADENYLYL-REMOVING ENZYME"/>
    <property type="match status" value="1"/>
</dbReference>
<dbReference type="PANTHER" id="PTHR30621">
    <property type="entry name" value="GLUTAMINE SYNTHETASE ADENYLYLTRANSFERASE"/>
    <property type="match status" value="1"/>
</dbReference>
<dbReference type="FunFam" id="3.30.460.10:FF:000009">
    <property type="entry name" value="Bifunctional glutamine synthetase adenylyltransferase/adenylyl-removing enzyme"/>
    <property type="match status" value="1"/>
</dbReference>
<feature type="domain" description="Glutamate-ammonia ligase adenylyltransferase repeated" evidence="8">
    <location>
        <begin position="4"/>
        <end position="243"/>
    </location>
</feature>
<keyword evidence="3 7" id="KW-0547">Nucleotide-binding</keyword>
<evidence type="ECO:0000256" key="3">
    <source>
        <dbReference type="ARBA" id="ARBA00022741"/>
    </source>
</evidence>
<accession>A0A4V2DAR6</accession>
<dbReference type="RefSeq" id="WP_130162600.1">
    <property type="nucleotide sequence ID" value="NZ_SGIM01000010.1"/>
</dbReference>
<dbReference type="Pfam" id="PF03710">
    <property type="entry name" value="GlnE"/>
    <property type="match status" value="2"/>
</dbReference>
<comment type="catalytic activity">
    <reaction evidence="7">
        <text>[glutamine synthetase]-L-tyrosine + ATP = [glutamine synthetase]-O(4)-(5'-adenylyl)-L-tyrosine + diphosphate</text>
        <dbReference type="Rhea" id="RHEA:18589"/>
        <dbReference type="Rhea" id="RHEA-COMP:10660"/>
        <dbReference type="Rhea" id="RHEA-COMP:10661"/>
        <dbReference type="ChEBI" id="CHEBI:30616"/>
        <dbReference type="ChEBI" id="CHEBI:33019"/>
        <dbReference type="ChEBI" id="CHEBI:46858"/>
        <dbReference type="ChEBI" id="CHEBI:83624"/>
        <dbReference type="EC" id="2.7.7.42"/>
    </reaction>
</comment>
<organism evidence="10 11">
    <name type="scientific">Acinetobacter halotolerans</name>
    <dbReference type="NCBI Taxonomy" id="1752076"/>
    <lineage>
        <taxon>Bacteria</taxon>
        <taxon>Pseudomonadati</taxon>
        <taxon>Pseudomonadota</taxon>
        <taxon>Gammaproteobacteria</taxon>
        <taxon>Moraxellales</taxon>
        <taxon>Moraxellaceae</taxon>
        <taxon>Acinetobacter</taxon>
    </lineage>
</organism>
<dbReference type="InterPro" id="IPR013546">
    <property type="entry name" value="PII_UdlTrfase/GS_AdlTrfase"/>
</dbReference>
<sequence length="915" mass="104227">MNAEQLQKTLVASQYAEQVLNLYPIQLEQDYAEDQFLCALSTESIFQKVQAAVAEISDEQAWMKTLRILRAKLMFRWIWQDANQLTDVVTLTRELSDFADASICAAKAFARAPLIAKHGEPIGYSGQVQDLIVIGMGKLGAQELNLSSDIDLIFAFDEQGETNGRKCIDVQQFCILWGQKLIYLLDHISAEGFVFRVDMRLRPWGDGSALAISHIGLEKYLSQHGREWERYAWIKARVITGGKEGADLMAMARPFVFRRYVDYSAFAAMREMKAMIEREVMRRNIEDDIKLGAGGIREIEFIVQVFQLIYGGSRRELHDRQCLVNLQHLAQAELLDQQAVSDLEDAYLFLRRVEHAIQALNDQQTQSLPTEPELRQRMLDTLGFADWSSFLNVLNQKRDKVKVQFKQLIQENEFSEPVDDFEQLEQQLNTVLDDDAQKLIQNFWHGQALKKIPASALERLKKFWPHLIEAILQSDQPQMALLRLMPLVESVLRRTVYLVMLMESRGALQRLVKMATVSPWICEELAQYPVLLDEFLSMDFGLPLRKDLEDSLRQQLLRIEIDQVEDQMRVLRLFKKSNVLTVAASDVLAESPLMKVSDALTDIAEVSVQATLNLAYEAVAQRHGYPMGSNGQRCSLDVKGFTVIGYGKLGGIELGYASDLDLVFIHAFEEQSETDGRKRISGAEFAIRVAQKFMSLMTTQTLDGRVYEIDTRLRPSGEAGMLVTSLKAFEQYQQKHAWLWEHQALVRARSIAGDLQLCQHFEEVRCKILTQVRDENVVREEVIKMRQKMKDHLGSSSEQKKHGIFHLKQDAGGIVDIEFMAQYAVLAWSGTNTDLAHFSDNVRILEDAAKAGCLSSEDATALIQAYLRERAESHRLALANQSMQVNAADWHDTREIVCKLWQRLVDPTAIALESE</sequence>
<dbReference type="GO" id="GO:0005829">
    <property type="term" value="C:cytosol"/>
    <property type="evidence" value="ECO:0007669"/>
    <property type="project" value="TreeGrafter"/>
</dbReference>
<evidence type="ECO:0000256" key="6">
    <source>
        <dbReference type="ARBA" id="ARBA00023268"/>
    </source>
</evidence>
<evidence type="ECO:0000256" key="7">
    <source>
        <dbReference type="HAMAP-Rule" id="MF_00802"/>
    </source>
</evidence>
<dbReference type="Gene3D" id="1.20.120.330">
    <property type="entry name" value="Nucleotidyltransferases domain 2"/>
    <property type="match status" value="2"/>
</dbReference>
<dbReference type="GO" id="GO:0047388">
    <property type="term" value="F:[glutamine synthetase]-adenylyl-L-tyrosine phosphorylase activity"/>
    <property type="evidence" value="ECO:0007669"/>
    <property type="project" value="UniProtKB-EC"/>
</dbReference>
<evidence type="ECO:0000256" key="1">
    <source>
        <dbReference type="ARBA" id="ARBA00022679"/>
    </source>
</evidence>
<dbReference type="GO" id="GO:0016874">
    <property type="term" value="F:ligase activity"/>
    <property type="evidence" value="ECO:0007669"/>
    <property type="project" value="UniProtKB-KW"/>
</dbReference>
<dbReference type="Gene3D" id="1.20.120.1510">
    <property type="match status" value="1"/>
</dbReference>
<dbReference type="InterPro" id="IPR043519">
    <property type="entry name" value="NT_sf"/>
</dbReference>
<dbReference type="Proteomes" id="UP000292110">
    <property type="component" value="Unassembled WGS sequence"/>
</dbReference>
<keyword evidence="1 7" id="KW-0808">Transferase</keyword>
<evidence type="ECO:0000256" key="4">
    <source>
        <dbReference type="ARBA" id="ARBA00022840"/>
    </source>
</evidence>
<dbReference type="FunFam" id="1.20.120.330:FF:000005">
    <property type="entry name" value="Bifunctional glutamine synthetase adenylyltransferase/adenylyl-removing enzyme"/>
    <property type="match status" value="1"/>
</dbReference>
<dbReference type="AlphaFoldDB" id="A0A4V2DAR6"/>
<comment type="cofactor">
    <cofactor evidence="7">
        <name>Mg(2+)</name>
        <dbReference type="ChEBI" id="CHEBI:18420"/>
    </cofactor>
</comment>
<keyword evidence="10" id="KW-0436">Ligase</keyword>
<name>A0A4V2DAR6_9GAMM</name>
<dbReference type="GO" id="GO:0000287">
    <property type="term" value="F:magnesium ion binding"/>
    <property type="evidence" value="ECO:0007669"/>
    <property type="project" value="UniProtKB-UniRule"/>
</dbReference>
<protein>
    <recommendedName>
        <fullName evidence="7">Bifunctional glutamine synthetase adenylyltransferase/adenylyl-removing enzyme</fullName>
    </recommendedName>
    <alternativeName>
        <fullName evidence="7">ATP:glutamine synthetase adenylyltransferase</fullName>
    </alternativeName>
    <alternativeName>
        <fullName evidence="7">ATase</fullName>
    </alternativeName>
    <domain>
        <recommendedName>
            <fullName evidence="7">Glutamine synthetase adenylyl-L-tyrosine phosphorylase</fullName>
            <ecNumber evidence="7">2.7.7.89</ecNumber>
        </recommendedName>
        <alternativeName>
            <fullName evidence="7">Adenylyl removase</fullName>
            <shortName evidence="7">AR</shortName>
            <shortName evidence="7">AT-N</shortName>
        </alternativeName>
    </domain>
    <domain>
        <recommendedName>
            <fullName evidence="7">Glutamine synthetase adenylyl transferase</fullName>
            <ecNumber evidence="7">2.7.7.42</ecNumber>
        </recommendedName>
        <alternativeName>
            <fullName evidence="7">Adenylyl transferase</fullName>
            <shortName evidence="7">AT</shortName>
            <shortName evidence="7">AT-C</shortName>
        </alternativeName>
    </domain>
</protein>
<reference evidence="10 11" key="1">
    <citation type="submission" date="2019-02" db="EMBL/GenBank/DDBJ databases">
        <title>The draft genome of Acinetobacter halotolerans strain JCM 31009.</title>
        <authorList>
            <person name="Qin J."/>
            <person name="Feng Y."/>
            <person name="Nemec A."/>
            <person name="Zong Z."/>
        </authorList>
    </citation>
    <scope>NUCLEOTIDE SEQUENCE [LARGE SCALE GENOMIC DNA]</scope>
    <source>
        <strain evidence="10 11">JCM 31009</strain>
    </source>
</reference>
<proteinExistence type="inferred from homology"/>
<keyword evidence="6 7" id="KW-0511">Multifunctional enzyme</keyword>
<feature type="domain" description="PII-uridylyltransferase/Glutamine-synthetase adenylyltransferase" evidence="9">
    <location>
        <begin position="785"/>
        <end position="880"/>
    </location>
</feature>
<keyword evidence="5 7" id="KW-0460">Magnesium</keyword>
<comment type="catalytic activity">
    <reaction evidence="7">
        <text>[glutamine synthetase]-O(4)-(5'-adenylyl)-L-tyrosine + phosphate = [glutamine synthetase]-L-tyrosine + ADP</text>
        <dbReference type="Rhea" id="RHEA:43716"/>
        <dbReference type="Rhea" id="RHEA-COMP:10660"/>
        <dbReference type="Rhea" id="RHEA-COMP:10661"/>
        <dbReference type="ChEBI" id="CHEBI:43474"/>
        <dbReference type="ChEBI" id="CHEBI:46858"/>
        <dbReference type="ChEBI" id="CHEBI:83624"/>
        <dbReference type="ChEBI" id="CHEBI:456216"/>
        <dbReference type="EC" id="2.7.7.89"/>
    </reaction>
</comment>
<dbReference type="InterPro" id="IPR023057">
    <property type="entry name" value="GlnE"/>
</dbReference>
<dbReference type="EC" id="2.7.7.42" evidence="7"/>
<comment type="similarity">
    <text evidence="7">Belongs to the GlnE family.</text>
</comment>
<feature type="domain" description="PII-uridylyltransferase/Glutamine-synthetase adenylyltransferase" evidence="9">
    <location>
        <begin position="270"/>
        <end position="409"/>
    </location>
</feature>
<comment type="caution">
    <text evidence="10">The sequence shown here is derived from an EMBL/GenBank/DDBJ whole genome shotgun (WGS) entry which is preliminary data.</text>
</comment>
<dbReference type="HAMAP" id="MF_00802">
    <property type="entry name" value="GlnE"/>
    <property type="match status" value="1"/>
</dbReference>
<dbReference type="SUPFAM" id="SSF81593">
    <property type="entry name" value="Nucleotidyltransferase substrate binding subunit/domain"/>
    <property type="match status" value="2"/>
</dbReference>
<dbReference type="Pfam" id="PF08335">
    <property type="entry name" value="GlnD_UR_UTase"/>
    <property type="match status" value="2"/>
</dbReference>
<keyword evidence="11" id="KW-1185">Reference proteome</keyword>
<keyword evidence="4 7" id="KW-0067">ATP-binding</keyword>
<keyword evidence="2 7" id="KW-0548">Nucleotidyltransferase</keyword>
<dbReference type="GO" id="GO:0000820">
    <property type="term" value="P:regulation of glutamine family amino acid metabolic process"/>
    <property type="evidence" value="ECO:0007669"/>
    <property type="project" value="UniProtKB-UniRule"/>
</dbReference>
<evidence type="ECO:0000259" key="8">
    <source>
        <dbReference type="Pfam" id="PF03710"/>
    </source>
</evidence>
<dbReference type="EC" id="2.7.7.89" evidence="7"/>
<feature type="region of interest" description="Adenylyl transferase" evidence="7">
    <location>
        <begin position="416"/>
        <end position="915"/>
    </location>
</feature>
<dbReference type="CDD" id="cd05401">
    <property type="entry name" value="NT_GlnE_GlnD_like"/>
    <property type="match status" value="2"/>
</dbReference>
<dbReference type="SUPFAM" id="SSF81301">
    <property type="entry name" value="Nucleotidyltransferase"/>
    <property type="match status" value="2"/>
</dbReference>
<feature type="domain" description="Glutamate-ammonia ligase adenylyltransferase repeated" evidence="8">
    <location>
        <begin position="508"/>
        <end position="763"/>
    </location>
</feature>
<dbReference type="GO" id="GO:0008882">
    <property type="term" value="F:[glutamate-ammonia-ligase] adenylyltransferase activity"/>
    <property type="evidence" value="ECO:0007669"/>
    <property type="project" value="UniProtKB-UniRule"/>
</dbReference>
<evidence type="ECO:0000259" key="9">
    <source>
        <dbReference type="Pfam" id="PF08335"/>
    </source>
</evidence>
<comment type="function">
    <text evidence="7">Involved in the regulation of glutamine synthetase GlnA, a key enzyme in the process to assimilate ammonia. When cellular nitrogen levels are high, the C-terminal adenylyl transferase (AT) inactivates GlnA by covalent transfer of an adenylyl group from ATP to specific tyrosine residue of GlnA, thus reducing its activity. Conversely, when nitrogen levels are low, the N-terminal adenylyl removase (AR) activates GlnA by removing the adenylyl group by phosphorolysis, increasing its activity. The regulatory region of GlnE binds the signal transduction protein PII (GlnB) which indicates the nitrogen status of the cell.</text>
</comment>
<dbReference type="GO" id="GO:0005524">
    <property type="term" value="F:ATP binding"/>
    <property type="evidence" value="ECO:0007669"/>
    <property type="project" value="UniProtKB-UniRule"/>
</dbReference>
<dbReference type="NCBIfam" id="NF008292">
    <property type="entry name" value="PRK11072.1"/>
    <property type="match status" value="1"/>
</dbReference>